<reference evidence="1" key="1">
    <citation type="journal article" date="2020" name="Stud. Mycol.">
        <title>101 Dothideomycetes genomes: a test case for predicting lifestyles and emergence of pathogens.</title>
        <authorList>
            <person name="Haridas S."/>
            <person name="Albert R."/>
            <person name="Binder M."/>
            <person name="Bloem J."/>
            <person name="Labutti K."/>
            <person name="Salamov A."/>
            <person name="Andreopoulos B."/>
            <person name="Baker S."/>
            <person name="Barry K."/>
            <person name="Bills G."/>
            <person name="Bluhm B."/>
            <person name="Cannon C."/>
            <person name="Castanera R."/>
            <person name="Culley D."/>
            <person name="Daum C."/>
            <person name="Ezra D."/>
            <person name="Gonzalez J."/>
            <person name="Henrissat B."/>
            <person name="Kuo A."/>
            <person name="Liang C."/>
            <person name="Lipzen A."/>
            <person name="Lutzoni F."/>
            <person name="Magnuson J."/>
            <person name="Mondo S."/>
            <person name="Nolan M."/>
            <person name="Ohm R."/>
            <person name="Pangilinan J."/>
            <person name="Park H.-J."/>
            <person name="Ramirez L."/>
            <person name="Alfaro M."/>
            <person name="Sun H."/>
            <person name="Tritt A."/>
            <person name="Yoshinaga Y."/>
            <person name="Zwiers L.-H."/>
            <person name="Turgeon B."/>
            <person name="Goodwin S."/>
            <person name="Spatafora J."/>
            <person name="Crous P."/>
            <person name="Grigoriev I."/>
        </authorList>
    </citation>
    <scope>NUCLEOTIDE SEQUENCE</scope>
    <source>
        <strain evidence="1">CBS 690.94</strain>
    </source>
</reference>
<dbReference type="EMBL" id="MU001511">
    <property type="protein sequence ID" value="KAF2438905.1"/>
    <property type="molecule type" value="Genomic_DNA"/>
</dbReference>
<dbReference type="InterPro" id="IPR038883">
    <property type="entry name" value="AN11006-like"/>
</dbReference>
<sequence length="514" mass="60243">MRQSTSPLLTLPRELRDQVYRYVLQETNGYALNATSGQLRTFEDTPIDLSLSYTCKQIYSEMRGMAFKVNRIMFTSQLDRSSTRQASSNTRRFYYLMNRYYFALTAMLSWASSCVTSDHLDVLFTLHPYNNDVRMLQQMSDDDRLHQLRTHGLVHNGSGRERSIGTIMPLYDLLKLISKDARFYALTAKEYDSTSRNGEIPPYQLFYYQEDGYESRYDDSKHVPFYAPNTEQKILERPLQPWWIPDINELEMLENFLPEIYSDSDSGSDSDLDDLYPGREQRWYFSATAVAVRFLERLSEEHRTCIRQVSIIENHQCSTNHPSHPHGLIPFWIENPQLQVEFEIDVWNVLFWPVFHESSRSILSTGFLKKTTQFLREALLLPSMGMPTGQFTLRLRGKTPEAEHIIWDNIKKAAEVQAAAEQLHQSTPQQQKHMLIRQHIAEDFPQIIRKVLEGNTLVLFENNSGTSWDLDQATYDLENTLTYSYGWHKVTNFAEFERQAEVWEKVREEYHAPL</sequence>
<dbReference type="PANTHER" id="PTHR42085:SF1">
    <property type="entry name" value="F-BOX DOMAIN-CONTAINING PROTEIN"/>
    <property type="match status" value="1"/>
</dbReference>
<comment type="caution">
    <text evidence="1">The sequence shown here is derived from an EMBL/GenBank/DDBJ whole genome shotgun (WGS) entry which is preliminary data.</text>
</comment>
<dbReference type="OrthoDB" id="5062850at2759"/>
<dbReference type="PANTHER" id="PTHR42085">
    <property type="entry name" value="F-BOX DOMAIN-CONTAINING PROTEIN"/>
    <property type="match status" value="1"/>
</dbReference>
<name>A0A9P4U6A2_9PLEO</name>
<evidence type="ECO:0008006" key="3">
    <source>
        <dbReference type="Google" id="ProtNLM"/>
    </source>
</evidence>
<evidence type="ECO:0000313" key="2">
    <source>
        <dbReference type="Proteomes" id="UP000799764"/>
    </source>
</evidence>
<accession>A0A9P4U6A2</accession>
<organism evidence="1 2">
    <name type="scientific">Karstenula rhodostoma CBS 690.94</name>
    <dbReference type="NCBI Taxonomy" id="1392251"/>
    <lineage>
        <taxon>Eukaryota</taxon>
        <taxon>Fungi</taxon>
        <taxon>Dikarya</taxon>
        <taxon>Ascomycota</taxon>
        <taxon>Pezizomycotina</taxon>
        <taxon>Dothideomycetes</taxon>
        <taxon>Pleosporomycetidae</taxon>
        <taxon>Pleosporales</taxon>
        <taxon>Massarineae</taxon>
        <taxon>Didymosphaeriaceae</taxon>
        <taxon>Karstenula</taxon>
    </lineage>
</organism>
<dbReference type="AlphaFoldDB" id="A0A9P4U6A2"/>
<gene>
    <name evidence="1" type="ORF">P171DRAFT_436792</name>
</gene>
<protein>
    <recommendedName>
        <fullName evidence="3">F-box domain-containing protein</fullName>
    </recommendedName>
</protein>
<feature type="non-terminal residue" evidence="1">
    <location>
        <position position="514"/>
    </location>
</feature>
<keyword evidence="2" id="KW-1185">Reference proteome</keyword>
<dbReference type="Proteomes" id="UP000799764">
    <property type="component" value="Unassembled WGS sequence"/>
</dbReference>
<evidence type="ECO:0000313" key="1">
    <source>
        <dbReference type="EMBL" id="KAF2438905.1"/>
    </source>
</evidence>
<proteinExistence type="predicted"/>